<organism evidence="3 4">
    <name type="scientific">Rhodotorula toruloides</name>
    <name type="common">Yeast</name>
    <name type="synonym">Rhodosporidium toruloides</name>
    <dbReference type="NCBI Taxonomy" id="5286"/>
    <lineage>
        <taxon>Eukaryota</taxon>
        <taxon>Fungi</taxon>
        <taxon>Dikarya</taxon>
        <taxon>Basidiomycota</taxon>
        <taxon>Pucciniomycotina</taxon>
        <taxon>Microbotryomycetes</taxon>
        <taxon>Sporidiobolales</taxon>
        <taxon>Sporidiobolaceae</taxon>
        <taxon>Rhodotorula</taxon>
    </lineage>
</organism>
<accession>A0A511K752</accession>
<sequence length="628" mass="68679">MGTATLGDPLLSALVTGVGGATPSPALPSLAAAFEMAVAENATDVADQLEDPLLAALPAFTYAMPVQVVILGVTLTLIAMLLVHLLFTIRYHAPLSKANYILQTTAAVLSLCNTAAQLRIVMHDVYQTGRERPFMFDYIEVSFPKDSWGTAQRAAWLLLQGLNALAVHATHIQFLTMLFPSALEVRLIFFLLGPLALATAGLVYTTMSVHPAVNDLGDAIRNTCNSSLTLLYTLALWIWGLTLNRSRAWRTEGGTASFGIVALVLGVLGTAVNFVEIKEDRMRWLPGVVTCILLWQSWVGFWWWVGAGMWAGEAEDVERRRDKQRRKEEKRQRKKEQQQRRAAVEAGERTAARSTVSSLRRRFGRTETLATDTSGEAIELLDLGGASAGGAEANPAQGVSPTGGASEGRRRPIGDRDGRSSDSNSSTLSSSRPSTQHFYDPLLNLFVPFLARLRLAHDAAAVAQAAKPPGLPEEVRRGWGIRAMMMRGRKERGERRQAARGRVRPGAEMDASERRAGFELDGGARLGEDEECAAREGEEEWEDEGTASTAEMTTGATSSDRRPARSPQSMASTYPPTRPTPSPAAVRPPCETGEEPAENWAGRGMEGQSGWWWRGWIGRWRLQDVSRW</sequence>
<protein>
    <submittedName>
        <fullName evidence="3">Uncharacterized protein</fullName>
    </submittedName>
</protein>
<feature type="compositionally biased region" description="Polar residues" evidence="1">
    <location>
        <begin position="546"/>
        <end position="558"/>
    </location>
</feature>
<evidence type="ECO:0000256" key="1">
    <source>
        <dbReference type="SAM" id="MobiDB-lite"/>
    </source>
</evidence>
<dbReference type="OrthoDB" id="3357304at2759"/>
<dbReference type="Proteomes" id="UP000321518">
    <property type="component" value="Unassembled WGS sequence"/>
</dbReference>
<keyword evidence="2" id="KW-1133">Transmembrane helix</keyword>
<feature type="transmembrane region" description="Helical" evidence="2">
    <location>
        <begin position="256"/>
        <end position="275"/>
    </location>
</feature>
<evidence type="ECO:0000256" key="2">
    <source>
        <dbReference type="SAM" id="Phobius"/>
    </source>
</evidence>
<feature type="compositionally biased region" description="Basic and acidic residues" evidence="1">
    <location>
        <begin position="317"/>
        <end position="351"/>
    </location>
</feature>
<name>A0A511K752_RHOTO</name>
<dbReference type="AlphaFoldDB" id="A0A511K752"/>
<dbReference type="EMBL" id="BJWK01000001">
    <property type="protein sequence ID" value="GEM06172.1"/>
    <property type="molecule type" value="Genomic_DNA"/>
</dbReference>
<evidence type="ECO:0000313" key="3">
    <source>
        <dbReference type="EMBL" id="GEM06172.1"/>
    </source>
</evidence>
<proteinExistence type="predicted"/>
<feature type="region of interest" description="Disordered" evidence="1">
    <location>
        <begin position="386"/>
        <end position="437"/>
    </location>
</feature>
<feature type="region of interest" description="Disordered" evidence="1">
    <location>
        <begin position="316"/>
        <end position="359"/>
    </location>
</feature>
<gene>
    <name evidence="3" type="ORF">Rt10032_c01g0189</name>
</gene>
<feature type="compositionally biased region" description="Basic and acidic residues" evidence="1">
    <location>
        <begin position="407"/>
        <end position="420"/>
    </location>
</feature>
<keyword evidence="2" id="KW-0812">Transmembrane</keyword>
<feature type="transmembrane region" description="Helical" evidence="2">
    <location>
        <begin position="287"/>
        <end position="311"/>
    </location>
</feature>
<feature type="transmembrane region" description="Helical" evidence="2">
    <location>
        <begin position="62"/>
        <end position="87"/>
    </location>
</feature>
<keyword evidence="2" id="KW-0472">Membrane</keyword>
<comment type="caution">
    <text evidence="3">The sequence shown here is derived from an EMBL/GenBank/DDBJ whole genome shotgun (WGS) entry which is preliminary data.</text>
</comment>
<feature type="compositionally biased region" description="Low complexity" evidence="1">
    <location>
        <begin position="421"/>
        <end position="434"/>
    </location>
</feature>
<evidence type="ECO:0000313" key="4">
    <source>
        <dbReference type="Proteomes" id="UP000321518"/>
    </source>
</evidence>
<feature type="transmembrane region" description="Helical" evidence="2">
    <location>
        <begin position="227"/>
        <end position="244"/>
    </location>
</feature>
<feature type="transmembrane region" description="Helical" evidence="2">
    <location>
        <begin position="187"/>
        <end position="207"/>
    </location>
</feature>
<feature type="region of interest" description="Disordered" evidence="1">
    <location>
        <begin position="488"/>
        <end position="607"/>
    </location>
</feature>
<feature type="compositionally biased region" description="Basic and acidic residues" evidence="1">
    <location>
        <begin position="505"/>
        <end position="518"/>
    </location>
</feature>
<reference evidence="3 4" key="1">
    <citation type="submission" date="2019-07" db="EMBL/GenBank/DDBJ databases">
        <title>Rhodotorula toruloides NBRC10032 genome sequencing.</title>
        <authorList>
            <person name="Shida Y."/>
            <person name="Takaku H."/>
            <person name="Ogasawara W."/>
            <person name="Mori K."/>
        </authorList>
    </citation>
    <scope>NUCLEOTIDE SEQUENCE [LARGE SCALE GENOMIC DNA]</scope>
    <source>
        <strain evidence="3 4">NBRC10032</strain>
    </source>
</reference>